<gene>
    <name evidence="8" type="ORF">RCC_02508</name>
</gene>
<evidence type="ECO:0000256" key="7">
    <source>
        <dbReference type="SAM" id="Phobius"/>
    </source>
</evidence>
<keyword evidence="3 6" id="KW-0349">Heme</keyword>
<evidence type="ECO:0000256" key="2">
    <source>
        <dbReference type="ARBA" id="ARBA00010617"/>
    </source>
</evidence>
<dbReference type="GO" id="GO:0005506">
    <property type="term" value="F:iron ion binding"/>
    <property type="evidence" value="ECO:0007669"/>
    <property type="project" value="InterPro"/>
</dbReference>
<feature type="transmembrane region" description="Helical" evidence="7">
    <location>
        <begin position="315"/>
        <end position="338"/>
    </location>
</feature>
<proteinExistence type="inferred from homology"/>
<dbReference type="GO" id="GO:0020037">
    <property type="term" value="F:heme binding"/>
    <property type="evidence" value="ECO:0007669"/>
    <property type="project" value="InterPro"/>
</dbReference>
<reference evidence="8 9" key="1">
    <citation type="submission" date="2016-03" db="EMBL/GenBank/DDBJ databases">
        <authorList>
            <person name="Ploux O."/>
        </authorList>
    </citation>
    <scope>NUCLEOTIDE SEQUENCE [LARGE SCALE GENOMIC DNA]</scope>
    <source>
        <strain evidence="8 9">URUG2</strain>
    </source>
</reference>
<accession>A0A2D3V8H4</accession>
<feature type="transmembrane region" description="Helical" evidence="7">
    <location>
        <begin position="12"/>
        <end position="30"/>
    </location>
</feature>
<name>A0A2D3V8H4_9PEZI</name>
<dbReference type="STRING" id="112498.A0A2D3V8H4"/>
<dbReference type="EMBL" id="FJUY01000003">
    <property type="protein sequence ID" value="CZT16673.1"/>
    <property type="molecule type" value="Genomic_DNA"/>
</dbReference>
<dbReference type="Proteomes" id="UP000225277">
    <property type="component" value="Unassembled WGS sequence"/>
</dbReference>
<keyword evidence="7" id="KW-1133">Transmembrane helix</keyword>
<dbReference type="GO" id="GO:0016705">
    <property type="term" value="F:oxidoreductase activity, acting on paired donors, with incorporation or reduction of molecular oxygen"/>
    <property type="evidence" value="ECO:0007669"/>
    <property type="project" value="InterPro"/>
</dbReference>
<evidence type="ECO:0000256" key="6">
    <source>
        <dbReference type="PIRSR" id="PIRSR602403-1"/>
    </source>
</evidence>
<dbReference type="OrthoDB" id="3366823at2759"/>
<evidence type="ECO:0000313" key="8">
    <source>
        <dbReference type="EMBL" id="CZT16673.1"/>
    </source>
</evidence>
<dbReference type="GO" id="GO:0008395">
    <property type="term" value="F:steroid hydroxylase activity"/>
    <property type="evidence" value="ECO:0007669"/>
    <property type="project" value="TreeGrafter"/>
</dbReference>
<evidence type="ECO:0000256" key="3">
    <source>
        <dbReference type="ARBA" id="ARBA00022617"/>
    </source>
</evidence>
<keyword evidence="5 6" id="KW-0408">Iron</keyword>
<dbReference type="PANTHER" id="PTHR24304">
    <property type="entry name" value="CYTOCHROME P450 FAMILY 7"/>
    <property type="match status" value="1"/>
</dbReference>
<sequence length="550" mass="62400">MRDVLFQLGPAYTILLIASVCMAALCYTRIRTVIAYRRAVAVSKDGVVPSPLIPYSIPWFGHTLRFLEKGPDRWYHRQTLHPLHGVYSMVIGGQRTHIVSNPTATRHLFRHAYTKGLSREAFVRDLLVKCLLVSPNDTSVINTGNGRKNQEDVFHKYLARQESVNELTSTFSTLLMRSYEAVPDRLDNGLENVLLYHWIRKQIFSTSLKTFFGGELVKIYPQICDDIFHFDEDLCTFFFDFPRIFNRAAWTRRRRMLDSLMRWDAHIHKFGKRATQDPADSDSWDPILGSRFNKARMQLYDDFNLSMQSRAGMNLSIMFALASNVVPAIAWVMFHLLAGPNSGNLLSKVQEELNMATKPDGSLDVSALLSGTPMLQSMWTEVLRHYCDNMIMREVVEDTVIPLDDQGIRYFQVQKGNMVISPCWVPQHEAKNWKNDELRQQPDSFVPDRFVGEHLDSAKANALAGVPNTKMYPFGGGKSICAGRLFAKEEAIIAIAQTLSTFDFTVHGFVDGNGKPRDEFPGLKPSLPGVVVYAPDGDLLVTIRRRVPMA</sequence>
<dbReference type="InterPro" id="IPR050529">
    <property type="entry name" value="CYP450_sterol_14alpha_dmase"/>
</dbReference>
<evidence type="ECO:0000256" key="5">
    <source>
        <dbReference type="ARBA" id="ARBA00023004"/>
    </source>
</evidence>
<evidence type="ECO:0000256" key="1">
    <source>
        <dbReference type="ARBA" id="ARBA00001971"/>
    </source>
</evidence>
<keyword evidence="7" id="KW-0812">Transmembrane</keyword>
<organism evidence="8 9">
    <name type="scientific">Ramularia collo-cygni</name>
    <dbReference type="NCBI Taxonomy" id="112498"/>
    <lineage>
        <taxon>Eukaryota</taxon>
        <taxon>Fungi</taxon>
        <taxon>Dikarya</taxon>
        <taxon>Ascomycota</taxon>
        <taxon>Pezizomycotina</taxon>
        <taxon>Dothideomycetes</taxon>
        <taxon>Dothideomycetidae</taxon>
        <taxon>Mycosphaerellales</taxon>
        <taxon>Mycosphaerellaceae</taxon>
        <taxon>Ramularia</taxon>
    </lineage>
</organism>
<keyword evidence="9" id="KW-1185">Reference proteome</keyword>
<dbReference type="InterPro" id="IPR001128">
    <property type="entry name" value="Cyt_P450"/>
</dbReference>
<dbReference type="RefSeq" id="XP_023623566.1">
    <property type="nucleotide sequence ID" value="XM_023767798.1"/>
</dbReference>
<dbReference type="GeneID" id="35597723"/>
<dbReference type="Pfam" id="PF00067">
    <property type="entry name" value="p450"/>
    <property type="match status" value="1"/>
</dbReference>
<feature type="binding site" description="axial binding residue" evidence="6">
    <location>
        <position position="481"/>
    </location>
    <ligand>
        <name>heme</name>
        <dbReference type="ChEBI" id="CHEBI:30413"/>
    </ligand>
    <ligandPart>
        <name>Fe</name>
        <dbReference type="ChEBI" id="CHEBI:18248"/>
    </ligandPart>
</feature>
<keyword evidence="4 6" id="KW-0479">Metal-binding</keyword>
<evidence type="ECO:0000256" key="4">
    <source>
        <dbReference type="ARBA" id="ARBA00022723"/>
    </source>
</evidence>
<dbReference type="AlphaFoldDB" id="A0A2D3V8H4"/>
<dbReference type="PRINTS" id="PR00465">
    <property type="entry name" value="EP450IV"/>
</dbReference>
<evidence type="ECO:0008006" key="10">
    <source>
        <dbReference type="Google" id="ProtNLM"/>
    </source>
</evidence>
<dbReference type="SUPFAM" id="SSF48264">
    <property type="entry name" value="Cytochrome P450"/>
    <property type="match status" value="1"/>
</dbReference>
<comment type="cofactor">
    <cofactor evidence="1 6">
        <name>heme</name>
        <dbReference type="ChEBI" id="CHEBI:30413"/>
    </cofactor>
</comment>
<evidence type="ECO:0000313" key="9">
    <source>
        <dbReference type="Proteomes" id="UP000225277"/>
    </source>
</evidence>
<comment type="similarity">
    <text evidence="2">Belongs to the cytochrome P450 family.</text>
</comment>
<dbReference type="InterPro" id="IPR002403">
    <property type="entry name" value="Cyt_P450_E_grp-IV"/>
</dbReference>
<keyword evidence="7" id="KW-0472">Membrane</keyword>
<dbReference type="Gene3D" id="1.10.630.10">
    <property type="entry name" value="Cytochrome P450"/>
    <property type="match status" value="1"/>
</dbReference>
<dbReference type="PANTHER" id="PTHR24304:SF2">
    <property type="entry name" value="24-HYDROXYCHOLESTEROL 7-ALPHA-HYDROXYLASE"/>
    <property type="match status" value="1"/>
</dbReference>
<dbReference type="InterPro" id="IPR036396">
    <property type="entry name" value="Cyt_P450_sf"/>
</dbReference>
<protein>
    <recommendedName>
        <fullName evidence="10">Cytochrome P450</fullName>
    </recommendedName>
</protein>